<evidence type="ECO:0000256" key="1">
    <source>
        <dbReference type="ARBA" id="ARBA00000971"/>
    </source>
</evidence>
<dbReference type="GO" id="GO:0003755">
    <property type="term" value="F:peptidyl-prolyl cis-trans isomerase activity"/>
    <property type="evidence" value="ECO:0007669"/>
    <property type="project" value="UniProtKB-UniRule"/>
</dbReference>
<dbReference type="AlphaFoldDB" id="A0A2N3I5K5"/>
<evidence type="ECO:0000313" key="8">
    <source>
        <dbReference type="EMBL" id="PKQ65585.1"/>
    </source>
</evidence>
<feature type="signal peptide" evidence="6">
    <location>
        <begin position="1"/>
        <end position="20"/>
    </location>
</feature>
<dbReference type="InterPro" id="IPR001179">
    <property type="entry name" value="PPIase_FKBP_dom"/>
</dbReference>
<evidence type="ECO:0000256" key="6">
    <source>
        <dbReference type="SAM" id="SignalP"/>
    </source>
</evidence>
<dbReference type="Pfam" id="PF00254">
    <property type="entry name" value="FKBP_C"/>
    <property type="match status" value="2"/>
</dbReference>
<feature type="domain" description="PPIase FKBP-type" evidence="7">
    <location>
        <begin position="194"/>
        <end position="277"/>
    </location>
</feature>
<name>A0A2N3I5K5_9BACT</name>
<dbReference type="EMBL" id="MVDD01000001">
    <property type="protein sequence ID" value="PKQ65585.1"/>
    <property type="molecule type" value="Genomic_DNA"/>
</dbReference>
<dbReference type="RefSeq" id="WP_218972111.1">
    <property type="nucleotide sequence ID" value="NZ_MVDD01000001.1"/>
</dbReference>
<keyword evidence="9" id="KW-1185">Reference proteome</keyword>
<evidence type="ECO:0000256" key="5">
    <source>
        <dbReference type="RuleBase" id="RU003915"/>
    </source>
</evidence>
<feature type="chain" id="PRO_5014969222" description="Peptidyl-prolyl cis-trans isomerase" evidence="6">
    <location>
        <begin position="21"/>
        <end position="277"/>
    </location>
</feature>
<dbReference type="Proteomes" id="UP000233535">
    <property type="component" value="Unassembled WGS sequence"/>
</dbReference>
<evidence type="ECO:0000259" key="7">
    <source>
        <dbReference type="PROSITE" id="PS50059"/>
    </source>
</evidence>
<keyword evidence="2 4" id="KW-0697">Rotamase</keyword>
<evidence type="ECO:0000313" key="9">
    <source>
        <dbReference type="Proteomes" id="UP000233535"/>
    </source>
</evidence>
<feature type="domain" description="PPIase FKBP-type" evidence="7">
    <location>
        <begin position="67"/>
        <end position="150"/>
    </location>
</feature>
<keyword evidence="6" id="KW-0732">Signal</keyword>
<gene>
    <name evidence="8" type="ORF">BZG02_00850</name>
</gene>
<protein>
    <recommendedName>
        <fullName evidence="5">Peptidyl-prolyl cis-trans isomerase</fullName>
        <ecNumber evidence="5">5.2.1.8</ecNumber>
    </recommendedName>
</protein>
<reference evidence="8 9" key="1">
    <citation type="journal article" date="2017" name="Front. Microbiol.">
        <title>Labilibaculum manganireducens gen. nov., sp. nov. and Labilibaculum filiforme sp. nov., Novel Bacteroidetes Isolated from Subsurface Sediments of the Baltic Sea.</title>
        <authorList>
            <person name="Vandieken V."/>
            <person name="Marshall I.P."/>
            <person name="Niemann H."/>
            <person name="Engelen B."/>
            <person name="Cypionka H."/>
        </authorList>
    </citation>
    <scope>NUCLEOTIDE SEQUENCE [LARGE SCALE GENOMIC DNA]</scope>
    <source>
        <strain evidence="8 9">59.16B</strain>
    </source>
</reference>
<dbReference type="SUPFAM" id="SSF54534">
    <property type="entry name" value="FKBP-like"/>
    <property type="match status" value="2"/>
</dbReference>
<evidence type="ECO:0000256" key="2">
    <source>
        <dbReference type="ARBA" id="ARBA00023110"/>
    </source>
</evidence>
<proteinExistence type="inferred from homology"/>
<accession>A0A2N3I5K5</accession>
<organism evidence="8 9">
    <name type="scientific">Labilibaculum filiforme</name>
    <dbReference type="NCBI Taxonomy" id="1940526"/>
    <lineage>
        <taxon>Bacteria</taxon>
        <taxon>Pseudomonadati</taxon>
        <taxon>Bacteroidota</taxon>
        <taxon>Bacteroidia</taxon>
        <taxon>Marinilabiliales</taxon>
        <taxon>Marinifilaceae</taxon>
        <taxon>Labilibaculum</taxon>
    </lineage>
</organism>
<comment type="caution">
    <text evidence="8">The sequence shown here is derived from an EMBL/GenBank/DDBJ whole genome shotgun (WGS) entry which is preliminary data.</text>
</comment>
<evidence type="ECO:0000256" key="3">
    <source>
        <dbReference type="ARBA" id="ARBA00023235"/>
    </source>
</evidence>
<dbReference type="PANTHER" id="PTHR45779:SF7">
    <property type="entry name" value="PEPTIDYLPROLYL ISOMERASE"/>
    <property type="match status" value="1"/>
</dbReference>
<dbReference type="PROSITE" id="PS51257">
    <property type="entry name" value="PROKAR_LIPOPROTEIN"/>
    <property type="match status" value="1"/>
</dbReference>
<dbReference type="Gene3D" id="3.10.50.40">
    <property type="match status" value="2"/>
</dbReference>
<comment type="similarity">
    <text evidence="5">Belongs to the FKBP-type PPIase family.</text>
</comment>
<evidence type="ECO:0000256" key="4">
    <source>
        <dbReference type="PROSITE-ProRule" id="PRU00277"/>
    </source>
</evidence>
<dbReference type="InterPro" id="IPR044609">
    <property type="entry name" value="FKBP2/11"/>
</dbReference>
<dbReference type="PROSITE" id="PS50059">
    <property type="entry name" value="FKBP_PPIASE"/>
    <property type="match status" value="2"/>
</dbReference>
<keyword evidence="3 4" id="KW-0413">Isomerase</keyword>
<comment type="catalytic activity">
    <reaction evidence="1 4 5">
        <text>[protein]-peptidylproline (omega=180) = [protein]-peptidylproline (omega=0)</text>
        <dbReference type="Rhea" id="RHEA:16237"/>
        <dbReference type="Rhea" id="RHEA-COMP:10747"/>
        <dbReference type="Rhea" id="RHEA-COMP:10748"/>
        <dbReference type="ChEBI" id="CHEBI:83833"/>
        <dbReference type="ChEBI" id="CHEBI:83834"/>
        <dbReference type="EC" id="5.2.1.8"/>
    </reaction>
</comment>
<dbReference type="InterPro" id="IPR046357">
    <property type="entry name" value="PPIase_dom_sf"/>
</dbReference>
<sequence length="277" mass="29792">MKYSLLALCFAFLVSCSSSDDEKDYRLENDDEIAAYILANNLVAQKTASGLYYVIEEQGTGAQLTSSSSVTVTYKGSYTSGTAFDDSKGELVSFSLQNVITGFTEGLSYFNEGGKGILLIPAHLGYGSKDYKEIPGGSVLIFEIIVYSPEMIAEKNEADIVAYLDANDINATRSDTGLYYTIEEEGTGVQPTATSNVTVAYKGYYLDGEVFDESGSNGVSFGLNQVIKGWAEGITYYKEGGNGKLFIPAALAYGNYNYSTIPGGSVLIFDVKLISVN</sequence>
<dbReference type="PANTHER" id="PTHR45779">
    <property type="entry name" value="PEPTIDYLPROLYL ISOMERASE"/>
    <property type="match status" value="1"/>
</dbReference>
<dbReference type="EC" id="5.2.1.8" evidence="5"/>